<name>A0A099D9C2_9ACTN</name>
<protein>
    <submittedName>
        <fullName evidence="9 10">ABC transporter permease</fullName>
    </submittedName>
</protein>
<dbReference type="OrthoDB" id="9794684at2"/>
<dbReference type="KEGG" id="aey:CDG81_08590"/>
<dbReference type="RefSeq" id="WP_043571848.1">
    <property type="nucleotide sequence ID" value="NZ_CP022752.1"/>
</dbReference>
<feature type="transmembrane region" description="Helical" evidence="7">
    <location>
        <begin position="234"/>
        <end position="255"/>
    </location>
</feature>
<keyword evidence="5 7" id="KW-1133">Transmembrane helix</keyword>
<feature type="transmembrane region" description="Helical" evidence="7">
    <location>
        <begin position="99"/>
        <end position="122"/>
    </location>
</feature>
<dbReference type="eggNOG" id="COG0395">
    <property type="taxonomic scope" value="Bacteria"/>
</dbReference>
<dbReference type="Gene3D" id="1.10.3720.10">
    <property type="entry name" value="MetI-like"/>
    <property type="match status" value="1"/>
</dbReference>
<reference evidence="10 11" key="1">
    <citation type="journal article" date="2014" name="PLoS ONE">
        <title>Identification and Characterization of a New Erythromycin Biosynthetic Gene Cluster in Actinopolyspora erythraea YIM90600, a Novel Erythronolide-Producing Halophilic Actinomycete Isolated from Salt Field.</title>
        <authorList>
            <person name="Chen D."/>
            <person name="Feng J."/>
            <person name="Huang L."/>
            <person name="Zhang Q."/>
            <person name="Wu J."/>
            <person name="Zhu X."/>
            <person name="Duan Y."/>
            <person name="Xu Z."/>
        </authorList>
    </citation>
    <scope>NUCLEOTIDE SEQUENCE [LARGE SCALE GENOMIC DNA]</scope>
    <source>
        <strain evidence="10 11">YIM90600</strain>
    </source>
</reference>
<evidence type="ECO:0000256" key="5">
    <source>
        <dbReference type="ARBA" id="ARBA00022989"/>
    </source>
</evidence>
<evidence type="ECO:0000313" key="10">
    <source>
        <dbReference type="EMBL" id="KGI81970.1"/>
    </source>
</evidence>
<evidence type="ECO:0000259" key="8">
    <source>
        <dbReference type="PROSITE" id="PS50928"/>
    </source>
</evidence>
<keyword evidence="4 7" id="KW-0812">Transmembrane</keyword>
<evidence type="ECO:0000256" key="2">
    <source>
        <dbReference type="ARBA" id="ARBA00022448"/>
    </source>
</evidence>
<proteinExistence type="inferred from homology"/>
<dbReference type="PANTHER" id="PTHR32243">
    <property type="entry name" value="MALTOSE TRANSPORT SYSTEM PERMEASE-RELATED"/>
    <property type="match status" value="1"/>
</dbReference>
<evidence type="ECO:0000313" key="11">
    <source>
        <dbReference type="Proteomes" id="UP000029737"/>
    </source>
</evidence>
<evidence type="ECO:0000256" key="3">
    <source>
        <dbReference type="ARBA" id="ARBA00022475"/>
    </source>
</evidence>
<evidence type="ECO:0000256" key="7">
    <source>
        <dbReference type="RuleBase" id="RU363032"/>
    </source>
</evidence>
<dbReference type="GO" id="GO:0005886">
    <property type="term" value="C:plasma membrane"/>
    <property type="evidence" value="ECO:0007669"/>
    <property type="project" value="UniProtKB-SubCell"/>
</dbReference>
<dbReference type="PANTHER" id="PTHR32243:SF18">
    <property type="entry name" value="INNER MEMBRANE ABC TRANSPORTER PERMEASE PROTEIN YCJP"/>
    <property type="match status" value="1"/>
</dbReference>
<dbReference type="PROSITE" id="PS50928">
    <property type="entry name" value="ABC_TM1"/>
    <property type="match status" value="1"/>
</dbReference>
<feature type="domain" description="ABC transmembrane type-1" evidence="8">
    <location>
        <begin position="66"/>
        <end position="257"/>
    </location>
</feature>
<feature type="transmembrane region" description="Helical" evidence="7">
    <location>
        <begin position="70"/>
        <end position="92"/>
    </location>
</feature>
<feature type="transmembrane region" description="Helical" evidence="7">
    <location>
        <begin position="7"/>
        <end position="28"/>
    </location>
</feature>
<keyword evidence="2 7" id="KW-0813">Transport</keyword>
<comment type="similarity">
    <text evidence="7">Belongs to the binding-protein-dependent transport system permease family.</text>
</comment>
<feature type="transmembrane region" description="Helical" evidence="7">
    <location>
        <begin position="190"/>
        <end position="214"/>
    </location>
</feature>
<evidence type="ECO:0000313" key="9">
    <source>
        <dbReference type="EMBL" id="ASU78340.1"/>
    </source>
</evidence>
<dbReference type="GO" id="GO:0055085">
    <property type="term" value="P:transmembrane transport"/>
    <property type="evidence" value="ECO:0007669"/>
    <property type="project" value="InterPro"/>
</dbReference>
<keyword evidence="6 7" id="KW-0472">Membrane</keyword>
<dbReference type="Pfam" id="PF00528">
    <property type="entry name" value="BPD_transp_1"/>
    <property type="match status" value="1"/>
</dbReference>
<reference evidence="9 12" key="2">
    <citation type="submission" date="2017-08" db="EMBL/GenBank/DDBJ databases">
        <title>The complete genome sequence of moderately halophilic actinomycete Actinopolyspora erythraea YIM 90600, the producer of novel erythromycin, novel actinopolysporins A-C and tubercidin.</title>
        <authorList>
            <person name="Yin M."/>
            <person name="Tang S."/>
        </authorList>
    </citation>
    <scope>NUCLEOTIDE SEQUENCE [LARGE SCALE GENOMIC DNA]</scope>
    <source>
        <strain evidence="9 12">YIM 90600</strain>
    </source>
</reference>
<evidence type="ECO:0000256" key="1">
    <source>
        <dbReference type="ARBA" id="ARBA00004651"/>
    </source>
</evidence>
<evidence type="ECO:0000256" key="6">
    <source>
        <dbReference type="ARBA" id="ARBA00023136"/>
    </source>
</evidence>
<organism evidence="9 12">
    <name type="scientific">Actinopolyspora erythraea</name>
    <dbReference type="NCBI Taxonomy" id="414996"/>
    <lineage>
        <taxon>Bacteria</taxon>
        <taxon>Bacillati</taxon>
        <taxon>Actinomycetota</taxon>
        <taxon>Actinomycetes</taxon>
        <taxon>Actinopolysporales</taxon>
        <taxon>Actinopolysporaceae</taxon>
        <taxon>Actinopolyspora</taxon>
    </lineage>
</organism>
<dbReference type="AlphaFoldDB" id="A0A099D9C2"/>
<dbReference type="InterPro" id="IPR000515">
    <property type="entry name" value="MetI-like"/>
</dbReference>
<dbReference type="InterPro" id="IPR035906">
    <property type="entry name" value="MetI-like_sf"/>
</dbReference>
<evidence type="ECO:0000256" key="4">
    <source>
        <dbReference type="ARBA" id="ARBA00022692"/>
    </source>
</evidence>
<accession>A0A099D9C2</accession>
<comment type="subcellular location">
    <subcellularLocation>
        <location evidence="1 7">Cell membrane</location>
        <topology evidence="1 7">Multi-pass membrane protein</topology>
    </subcellularLocation>
</comment>
<dbReference type="InterPro" id="IPR050901">
    <property type="entry name" value="BP-dep_ABC_trans_perm"/>
</dbReference>
<dbReference type="SUPFAM" id="SSF161098">
    <property type="entry name" value="MetI-like"/>
    <property type="match status" value="1"/>
</dbReference>
<keyword evidence="3" id="KW-1003">Cell membrane</keyword>
<dbReference type="HOGENOM" id="CLU_016047_1_2_11"/>
<dbReference type="EMBL" id="CP022752">
    <property type="protein sequence ID" value="ASU78340.1"/>
    <property type="molecule type" value="Genomic_DNA"/>
</dbReference>
<dbReference type="CDD" id="cd06261">
    <property type="entry name" value="TM_PBP2"/>
    <property type="match status" value="1"/>
</dbReference>
<keyword evidence="11" id="KW-1185">Reference proteome</keyword>
<gene>
    <name evidence="9" type="ORF">CDG81_08590</name>
    <name evidence="10" type="ORF">IL38_08090</name>
</gene>
<feature type="transmembrane region" description="Helical" evidence="7">
    <location>
        <begin position="134"/>
        <end position="153"/>
    </location>
</feature>
<dbReference type="Proteomes" id="UP000215043">
    <property type="component" value="Chromosome"/>
</dbReference>
<sequence>MSTTQRVTNTIVGVVLVLVFLAPVYWMINVSLQSSEALLRTPPVWFPFEPTWSGYAEALRTQGSHLLTSLVIALGTVLFTLLVSAPAAYALARFRLRGTLALVLVVLLVQMVPGIVMANSLYPVFSQLGLLDSYAGMILADSTLTVPFAVLILRTFMSGVPGELIEAARVDGCGQWRTFGSVVLPVCRNALITAGLFSFLFAWADFLFAVSFTTGNTIQPITVGIYRFVGNQTTNWNGVMATAVLASIPAAFLLLTAQRYVAAGITGGGVKE</sequence>
<dbReference type="Proteomes" id="UP000029737">
    <property type="component" value="Unassembled WGS sequence"/>
</dbReference>
<dbReference type="EMBL" id="JPMV01000014">
    <property type="protein sequence ID" value="KGI81970.1"/>
    <property type="molecule type" value="Genomic_DNA"/>
</dbReference>
<evidence type="ECO:0000313" key="12">
    <source>
        <dbReference type="Proteomes" id="UP000215043"/>
    </source>
</evidence>